<feature type="region of interest" description="Leucine repeat II (LRII)" evidence="3">
    <location>
        <begin position="281"/>
        <end position="313"/>
    </location>
</feature>
<dbReference type="PROSITE" id="PS50985">
    <property type="entry name" value="GRAS"/>
    <property type="match status" value="1"/>
</dbReference>
<feature type="short sequence motif" description="VHIID" evidence="3">
    <location>
        <begin position="229"/>
        <end position="233"/>
    </location>
</feature>
<evidence type="ECO:0000313" key="4">
    <source>
        <dbReference type="EMBL" id="PKA59517.1"/>
    </source>
</evidence>
<dbReference type="Proteomes" id="UP000236161">
    <property type="component" value="Unassembled WGS sequence"/>
</dbReference>
<keyword evidence="2" id="KW-0804">Transcription</keyword>
<dbReference type="AlphaFoldDB" id="A0A2I0AVF2"/>
<evidence type="ECO:0000256" key="2">
    <source>
        <dbReference type="ARBA" id="ARBA00023163"/>
    </source>
</evidence>
<comment type="similarity">
    <text evidence="3">Belongs to the GRAS family.</text>
</comment>
<dbReference type="STRING" id="1088818.A0A2I0AVF2"/>
<gene>
    <name evidence="4" type="primary">NSP2</name>
    <name evidence="4" type="ORF">AXF42_Ash016541</name>
</gene>
<keyword evidence="1" id="KW-0805">Transcription regulation</keyword>
<reference evidence="4 5" key="1">
    <citation type="journal article" date="2017" name="Nature">
        <title>The Apostasia genome and the evolution of orchids.</title>
        <authorList>
            <person name="Zhang G.Q."/>
            <person name="Liu K.W."/>
            <person name="Li Z."/>
            <person name="Lohaus R."/>
            <person name="Hsiao Y.Y."/>
            <person name="Niu S.C."/>
            <person name="Wang J.Y."/>
            <person name="Lin Y.C."/>
            <person name="Xu Q."/>
            <person name="Chen L.J."/>
            <person name="Yoshida K."/>
            <person name="Fujiwara S."/>
            <person name="Wang Z.W."/>
            <person name="Zhang Y.Q."/>
            <person name="Mitsuda N."/>
            <person name="Wang M."/>
            <person name="Liu G.H."/>
            <person name="Pecoraro L."/>
            <person name="Huang H.X."/>
            <person name="Xiao X.J."/>
            <person name="Lin M."/>
            <person name="Wu X.Y."/>
            <person name="Wu W.L."/>
            <person name="Chen Y.Y."/>
            <person name="Chang S.B."/>
            <person name="Sakamoto S."/>
            <person name="Ohme-Takagi M."/>
            <person name="Yagi M."/>
            <person name="Zeng S.J."/>
            <person name="Shen C.Y."/>
            <person name="Yeh C.M."/>
            <person name="Luo Y.B."/>
            <person name="Tsai W.C."/>
            <person name="Van de Peer Y."/>
            <person name="Liu Z.J."/>
        </authorList>
    </citation>
    <scope>NUCLEOTIDE SEQUENCE [LARGE SCALE GENOMIC DNA]</scope>
    <source>
        <strain evidence="5">cv. Shenzhen</strain>
        <tissue evidence="4">Stem</tissue>
    </source>
</reference>
<name>A0A2I0AVF2_9ASPA</name>
<evidence type="ECO:0000313" key="5">
    <source>
        <dbReference type="Proteomes" id="UP000236161"/>
    </source>
</evidence>
<dbReference type="Pfam" id="PF03514">
    <property type="entry name" value="GRAS"/>
    <property type="match status" value="1"/>
</dbReference>
<evidence type="ECO:0000256" key="1">
    <source>
        <dbReference type="ARBA" id="ARBA00023015"/>
    </source>
</evidence>
<dbReference type="OrthoDB" id="646981at2759"/>
<protein>
    <submittedName>
        <fullName evidence="4">Nodulation-signaling pathway 2 protein</fullName>
    </submittedName>
</protein>
<evidence type="ECO:0000256" key="3">
    <source>
        <dbReference type="PROSITE-ProRule" id="PRU01191"/>
    </source>
</evidence>
<accession>A0A2I0AVF2</accession>
<sequence length="527" mass="56198">MQRHSQPKAQRGKLDSIAMDCLMEQMISNMDADDMGWSGWSPELDWTAFAGAASFDDGDVDIVQSMRCKDEDYGLDGAPPLHEWSTSASASSAGTPTEDTTAVALDAGGEDDRGLRMVHLLMAVAEALSGSANSGDLAQVILARLKELVVTAAASGGAATSMVRLAAHFSDALQGILDGAGGWASGEANCPGDLLEAFRLLEDMSPYVKFGHFTANQAILEAVAGERRLHIVDYDVMEGAQWPSLMQALMSRNDGLPTPRLKITAVTGSGRCRRSAATVQETGRRLAGFAASIGLPFSFCLCRLDYDETFRPATVKTVKGEAVVLNCVINPPHLPHHAAASVGSFLAGATELGARLVTIVEEEASAAAAGGGGDGGDEGFTARFLDELQRYSAILDSLEAGFPMQDRARRVVEKVILGPRIAGAVGRAYRQRVEGEMAAKGWSERVEAAGFRRVGLSFFNLCQARLLLGLFNDGYRVEEEAPNKLVLCWKSCRLFSTSVWSAPAAAPPSALVPAGFSFEESELFNFY</sequence>
<feature type="region of interest" description="SAW" evidence="3">
    <location>
        <begin position="426"/>
        <end position="501"/>
    </location>
</feature>
<dbReference type="EMBL" id="KZ451948">
    <property type="protein sequence ID" value="PKA59517.1"/>
    <property type="molecule type" value="Genomic_DNA"/>
</dbReference>
<comment type="caution">
    <text evidence="3">Lacks conserved residue(s) required for the propagation of feature annotation.</text>
</comment>
<proteinExistence type="inferred from homology"/>
<dbReference type="InterPro" id="IPR005202">
    <property type="entry name" value="TF_GRAS"/>
</dbReference>
<organism evidence="4 5">
    <name type="scientific">Apostasia shenzhenica</name>
    <dbReference type="NCBI Taxonomy" id="1088818"/>
    <lineage>
        <taxon>Eukaryota</taxon>
        <taxon>Viridiplantae</taxon>
        <taxon>Streptophyta</taxon>
        <taxon>Embryophyta</taxon>
        <taxon>Tracheophyta</taxon>
        <taxon>Spermatophyta</taxon>
        <taxon>Magnoliopsida</taxon>
        <taxon>Liliopsida</taxon>
        <taxon>Asparagales</taxon>
        <taxon>Orchidaceae</taxon>
        <taxon>Apostasioideae</taxon>
        <taxon>Apostasia</taxon>
    </lineage>
</organism>
<dbReference type="PANTHER" id="PTHR31636">
    <property type="entry name" value="OSJNBA0084A10.13 PROTEIN-RELATED"/>
    <property type="match status" value="1"/>
</dbReference>
<keyword evidence="5" id="KW-1185">Reference proteome</keyword>